<evidence type="ECO:0000256" key="13">
    <source>
        <dbReference type="ARBA" id="ARBA00048173"/>
    </source>
</evidence>
<dbReference type="GO" id="GO:0005634">
    <property type="term" value="C:nucleus"/>
    <property type="evidence" value="ECO:0007669"/>
    <property type="project" value="UniProtKB-ARBA"/>
</dbReference>
<evidence type="ECO:0000256" key="12">
    <source>
        <dbReference type="ARBA" id="ARBA00023172"/>
    </source>
</evidence>
<keyword evidence="6" id="KW-0378">Hydrolase</keyword>
<dbReference type="GO" id="GO:0046872">
    <property type="term" value="F:metal ion binding"/>
    <property type="evidence" value="ECO:0007669"/>
    <property type="project" value="UniProtKB-KW"/>
</dbReference>
<dbReference type="GO" id="GO:0004519">
    <property type="term" value="F:endonuclease activity"/>
    <property type="evidence" value="ECO:0007669"/>
    <property type="project" value="UniProtKB-KW"/>
</dbReference>
<dbReference type="PROSITE" id="PS50994">
    <property type="entry name" value="INTEGRASE"/>
    <property type="match status" value="1"/>
</dbReference>
<comment type="caution">
    <text evidence="16">The sequence shown here is derived from an EMBL/GenBank/DDBJ whole genome shotgun (WGS) entry which is preliminary data.</text>
</comment>
<evidence type="ECO:0000256" key="1">
    <source>
        <dbReference type="ARBA" id="ARBA00022578"/>
    </source>
</evidence>
<evidence type="ECO:0000259" key="15">
    <source>
        <dbReference type="PROSITE" id="PS50994"/>
    </source>
</evidence>
<accession>A0A9Q3C2I8</accession>
<keyword evidence="8" id="KW-0694">RNA-binding</keyword>
<dbReference type="InterPro" id="IPR012337">
    <property type="entry name" value="RNaseH-like_sf"/>
</dbReference>
<dbReference type="InterPro" id="IPR001584">
    <property type="entry name" value="Integrase_cat-core"/>
</dbReference>
<dbReference type="GO" id="GO:0032196">
    <property type="term" value="P:transposition"/>
    <property type="evidence" value="ECO:0007669"/>
    <property type="project" value="UniProtKB-KW"/>
</dbReference>
<dbReference type="InterPro" id="IPR036397">
    <property type="entry name" value="RNaseH_sf"/>
</dbReference>
<feature type="domain" description="Integrase catalytic" evidence="15">
    <location>
        <begin position="1"/>
        <end position="97"/>
    </location>
</feature>
<protein>
    <recommendedName>
        <fullName evidence="15">Integrase catalytic domain-containing protein</fullName>
    </recommendedName>
</protein>
<keyword evidence="1" id="KW-0815">Transposition</keyword>
<dbReference type="GO" id="GO:0006310">
    <property type="term" value="P:DNA recombination"/>
    <property type="evidence" value="ECO:0007669"/>
    <property type="project" value="UniProtKB-KW"/>
</dbReference>
<evidence type="ECO:0000256" key="14">
    <source>
        <dbReference type="ARBA" id="ARBA00049244"/>
    </source>
</evidence>
<keyword evidence="4" id="KW-0479">Metal-binding</keyword>
<evidence type="ECO:0000256" key="6">
    <source>
        <dbReference type="ARBA" id="ARBA00022801"/>
    </source>
</evidence>
<evidence type="ECO:0000256" key="3">
    <source>
        <dbReference type="ARBA" id="ARBA00022722"/>
    </source>
</evidence>
<evidence type="ECO:0000256" key="11">
    <source>
        <dbReference type="ARBA" id="ARBA00022932"/>
    </source>
</evidence>
<keyword evidence="11" id="KW-0808">Transferase</keyword>
<gene>
    <name evidence="16" type="ORF">O181_016881</name>
</gene>
<dbReference type="PANTHER" id="PTHR42648:SF11">
    <property type="entry name" value="TRANSPOSON TY4-P GAG-POL POLYPROTEIN"/>
    <property type="match status" value="1"/>
</dbReference>
<organism evidence="16 17">
    <name type="scientific">Austropuccinia psidii MF-1</name>
    <dbReference type="NCBI Taxonomy" id="1389203"/>
    <lineage>
        <taxon>Eukaryota</taxon>
        <taxon>Fungi</taxon>
        <taxon>Dikarya</taxon>
        <taxon>Basidiomycota</taxon>
        <taxon>Pucciniomycotina</taxon>
        <taxon>Pucciniomycetes</taxon>
        <taxon>Pucciniales</taxon>
        <taxon>Sphaerophragmiaceae</taxon>
        <taxon>Austropuccinia</taxon>
    </lineage>
</organism>
<reference evidence="16" key="1">
    <citation type="submission" date="2021-03" db="EMBL/GenBank/DDBJ databases">
        <title>Draft genome sequence of rust myrtle Austropuccinia psidii MF-1, a brazilian biotype.</title>
        <authorList>
            <person name="Quecine M.C."/>
            <person name="Pachon D.M.R."/>
            <person name="Bonatelli M.L."/>
            <person name="Correr F.H."/>
            <person name="Franceschini L.M."/>
            <person name="Leite T.F."/>
            <person name="Margarido G.R.A."/>
            <person name="Almeida C.A."/>
            <person name="Ferrarezi J.A."/>
            <person name="Labate C.A."/>
        </authorList>
    </citation>
    <scope>NUCLEOTIDE SEQUENCE</scope>
    <source>
        <strain evidence="16">MF-1</strain>
    </source>
</reference>
<evidence type="ECO:0000313" key="16">
    <source>
        <dbReference type="EMBL" id="MBW0477166.1"/>
    </source>
</evidence>
<keyword evidence="10" id="KW-0695">RNA-directed DNA polymerase</keyword>
<evidence type="ECO:0000256" key="7">
    <source>
        <dbReference type="ARBA" id="ARBA00022842"/>
    </source>
</evidence>
<keyword evidence="5" id="KW-0255">Endonuclease</keyword>
<keyword evidence="17" id="KW-1185">Reference proteome</keyword>
<keyword evidence="3" id="KW-0540">Nuclease</keyword>
<sequence>MFLDKLKGRGICFEQGPPSSPQTNGVMERFNQSLLSKMRCIIVQSNVPTYLWNEEAEHASFLLNQLPHKYLKFKYQIDKLDEFNSRLEPRIYFNKTLPFDPQTGQIKITQDYSVSPNPISAVIQQPENSIPQDSTVGILLKFPSHDEPPKQKLPIQESIVENQNCLLESISSGGNHRVSMNKHYDYVPFYEGPDKNISSNISSENIIEGKRLKKLPNRLMLTDTVPYTQAITNVSEQNKWKDAMDNQFNSLMNYNTGELVPYPNNNEKVIGGMGCLTQKRKEFGKVYH</sequence>
<dbReference type="GO" id="GO:0003723">
    <property type="term" value="F:RNA binding"/>
    <property type="evidence" value="ECO:0007669"/>
    <property type="project" value="UniProtKB-KW"/>
</dbReference>
<dbReference type="EMBL" id="AVOT02004719">
    <property type="protein sequence ID" value="MBW0477166.1"/>
    <property type="molecule type" value="Genomic_DNA"/>
</dbReference>
<name>A0A9Q3C2I8_9BASI</name>
<dbReference type="Gene3D" id="3.30.420.10">
    <property type="entry name" value="Ribonuclease H-like superfamily/Ribonuclease H"/>
    <property type="match status" value="1"/>
</dbReference>
<keyword evidence="7" id="KW-0460">Magnesium</keyword>
<dbReference type="GO" id="GO:0015074">
    <property type="term" value="P:DNA integration"/>
    <property type="evidence" value="ECO:0007669"/>
    <property type="project" value="UniProtKB-KW"/>
</dbReference>
<dbReference type="SUPFAM" id="SSF53098">
    <property type="entry name" value="Ribonuclease H-like"/>
    <property type="match status" value="1"/>
</dbReference>
<dbReference type="AlphaFoldDB" id="A0A9Q3C2I8"/>
<proteinExistence type="predicted"/>
<evidence type="ECO:0000256" key="8">
    <source>
        <dbReference type="ARBA" id="ARBA00022884"/>
    </source>
</evidence>
<dbReference type="PANTHER" id="PTHR42648">
    <property type="entry name" value="TRANSPOSASE, PUTATIVE-RELATED"/>
    <property type="match status" value="1"/>
</dbReference>
<evidence type="ECO:0000256" key="2">
    <source>
        <dbReference type="ARBA" id="ARBA00022695"/>
    </source>
</evidence>
<keyword evidence="12" id="KW-0233">DNA recombination</keyword>
<evidence type="ECO:0000313" key="17">
    <source>
        <dbReference type="Proteomes" id="UP000765509"/>
    </source>
</evidence>
<keyword evidence="11" id="KW-0239">DNA-directed DNA polymerase</keyword>
<evidence type="ECO:0000256" key="4">
    <source>
        <dbReference type="ARBA" id="ARBA00022723"/>
    </source>
</evidence>
<comment type="catalytic activity">
    <reaction evidence="13">
        <text>DNA(n) + a 2'-deoxyribonucleoside 5'-triphosphate = DNA(n+1) + diphosphate</text>
        <dbReference type="Rhea" id="RHEA:22508"/>
        <dbReference type="Rhea" id="RHEA-COMP:17339"/>
        <dbReference type="Rhea" id="RHEA-COMP:17340"/>
        <dbReference type="ChEBI" id="CHEBI:33019"/>
        <dbReference type="ChEBI" id="CHEBI:61560"/>
        <dbReference type="ChEBI" id="CHEBI:173112"/>
        <dbReference type="EC" id="2.7.7.49"/>
    </reaction>
</comment>
<evidence type="ECO:0000256" key="5">
    <source>
        <dbReference type="ARBA" id="ARBA00022759"/>
    </source>
</evidence>
<evidence type="ECO:0000256" key="9">
    <source>
        <dbReference type="ARBA" id="ARBA00022908"/>
    </source>
</evidence>
<keyword evidence="9" id="KW-0229">DNA integration</keyword>
<dbReference type="GO" id="GO:0003964">
    <property type="term" value="F:RNA-directed DNA polymerase activity"/>
    <property type="evidence" value="ECO:0007669"/>
    <property type="project" value="UniProtKB-KW"/>
</dbReference>
<dbReference type="GO" id="GO:0003887">
    <property type="term" value="F:DNA-directed DNA polymerase activity"/>
    <property type="evidence" value="ECO:0007669"/>
    <property type="project" value="UniProtKB-KW"/>
</dbReference>
<keyword evidence="2" id="KW-0548">Nucleotidyltransferase</keyword>
<evidence type="ECO:0000256" key="10">
    <source>
        <dbReference type="ARBA" id="ARBA00022918"/>
    </source>
</evidence>
<dbReference type="GO" id="GO:0016787">
    <property type="term" value="F:hydrolase activity"/>
    <property type="evidence" value="ECO:0007669"/>
    <property type="project" value="UniProtKB-KW"/>
</dbReference>
<dbReference type="Proteomes" id="UP000765509">
    <property type="component" value="Unassembled WGS sequence"/>
</dbReference>
<dbReference type="InterPro" id="IPR039537">
    <property type="entry name" value="Retrotran_Ty1/copia-like"/>
</dbReference>
<comment type="catalytic activity">
    <reaction evidence="14">
        <text>DNA(n) + a 2'-deoxyribonucleoside 5'-triphosphate = DNA(n+1) + diphosphate</text>
        <dbReference type="Rhea" id="RHEA:22508"/>
        <dbReference type="Rhea" id="RHEA-COMP:17339"/>
        <dbReference type="Rhea" id="RHEA-COMP:17340"/>
        <dbReference type="ChEBI" id="CHEBI:33019"/>
        <dbReference type="ChEBI" id="CHEBI:61560"/>
        <dbReference type="ChEBI" id="CHEBI:173112"/>
        <dbReference type="EC" id="2.7.7.7"/>
    </reaction>
</comment>
<dbReference type="OrthoDB" id="2506833at2759"/>